<proteinExistence type="predicted"/>
<evidence type="ECO:0000313" key="2">
    <source>
        <dbReference type="Proteomes" id="UP000604001"/>
    </source>
</evidence>
<protein>
    <recommendedName>
        <fullName evidence="3">DUF732 domain-containing protein</fullName>
    </recommendedName>
</protein>
<name>A0ABR6U5C8_9ACTN</name>
<sequence length="179" mass="18847">MLRTVLPVALLVPLLAACSGSSEDGPSGDSGPSVDPEVRSGLAALYAGDHPGEQDTRNGECFADELLDRVDLRDLEAAGVVVDGAVAPTSPELEPELAEVWVDAMFSCMDFIDESARAQVAFTKGEVDWEQYAACLREDLDDDTVRSAVVGMLTGTWDSPDVAALTRAQADCSTEANPG</sequence>
<dbReference type="PROSITE" id="PS51257">
    <property type="entry name" value="PROKAR_LIPOPROTEIN"/>
    <property type="match status" value="1"/>
</dbReference>
<keyword evidence="2" id="KW-1185">Reference proteome</keyword>
<organism evidence="1 2">
    <name type="scientific">Nocardioides deserti</name>
    <dbReference type="NCBI Taxonomy" id="1588644"/>
    <lineage>
        <taxon>Bacteria</taxon>
        <taxon>Bacillati</taxon>
        <taxon>Actinomycetota</taxon>
        <taxon>Actinomycetes</taxon>
        <taxon>Propionibacteriales</taxon>
        <taxon>Nocardioidaceae</taxon>
        <taxon>Nocardioides</taxon>
    </lineage>
</organism>
<dbReference type="Proteomes" id="UP000604001">
    <property type="component" value="Unassembled WGS sequence"/>
</dbReference>
<dbReference type="EMBL" id="JACMYC010000002">
    <property type="protein sequence ID" value="MBC2959632.1"/>
    <property type="molecule type" value="Genomic_DNA"/>
</dbReference>
<evidence type="ECO:0008006" key="3">
    <source>
        <dbReference type="Google" id="ProtNLM"/>
    </source>
</evidence>
<evidence type="ECO:0000313" key="1">
    <source>
        <dbReference type="EMBL" id="MBC2959632.1"/>
    </source>
</evidence>
<accession>A0ABR6U5C8</accession>
<comment type="caution">
    <text evidence="1">The sequence shown here is derived from an EMBL/GenBank/DDBJ whole genome shotgun (WGS) entry which is preliminary data.</text>
</comment>
<reference evidence="1 2" key="1">
    <citation type="submission" date="2020-08" db="EMBL/GenBank/DDBJ databases">
        <title>novel species in genus Nocardioides.</title>
        <authorList>
            <person name="Zhang G."/>
        </authorList>
    </citation>
    <scope>NUCLEOTIDE SEQUENCE [LARGE SCALE GENOMIC DNA]</scope>
    <source>
        <strain evidence="1 2">SC8A-24</strain>
    </source>
</reference>
<gene>
    <name evidence="1" type="ORF">H7344_04915</name>
</gene>